<protein>
    <submittedName>
        <fullName evidence="1">Uncharacterized protein</fullName>
    </submittedName>
</protein>
<reference evidence="1" key="1">
    <citation type="submission" date="2020-01" db="EMBL/GenBank/DDBJ databases">
        <authorList>
            <person name="Meier V. D."/>
            <person name="Meier V D."/>
        </authorList>
    </citation>
    <scope>NUCLEOTIDE SEQUENCE</scope>
    <source>
        <strain evidence="1">HLG_WM_MAG_07</strain>
    </source>
</reference>
<dbReference type="AlphaFoldDB" id="A0A6S6T3L5"/>
<evidence type="ECO:0000313" key="1">
    <source>
        <dbReference type="EMBL" id="CAA6817731.1"/>
    </source>
</evidence>
<gene>
    <name evidence="1" type="ORF">HELGO_WM4863</name>
</gene>
<dbReference type="EMBL" id="CACVAY010000084">
    <property type="protein sequence ID" value="CAA6817731.1"/>
    <property type="molecule type" value="Genomic_DNA"/>
</dbReference>
<name>A0A6S6T3L5_9GAMM</name>
<proteinExistence type="predicted"/>
<organism evidence="1">
    <name type="scientific">uncultured Thiotrichaceae bacterium</name>
    <dbReference type="NCBI Taxonomy" id="298394"/>
    <lineage>
        <taxon>Bacteria</taxon>
        <taxon>Pseudomonadati</taxon>
        <taxon>Pseudomonadota</taxon>
        <taxon>Gammaproteobacteria</taxon>
        <taxon>Thiotrichales</taxon>
        <taxon>Thiotrichaceae</taxon>
        <taxon>environmental samples</taxon>
    </lineage>
</organism>
<sequence>MPAVFVCCTNKFLDYFHAGIVVRSGDKLICITREVLAGVSVYQECLR</sequence>
<accession>A0A6S6T3L5</accession>